<reference evidence="7" key="1">
    <citation type="journal article" date="2015" name="Genome Announc.">
        <title>Draft Genome Sequence of Bacteroidales Strain TBC1, a Novel Isolate from a Methanogenic Wastewater Treatment System.</title>
        <authorList>
            <person name="Tourlousse D.M."/>
            <person name="Matsuura N."/>
            <person name="Sun L."/>
            <person name="Toyonaga M."/>
            <person name="Kuroda K."/>
            <person name="Ohashi A."/>
            <person name="Cruz R."/>
            <person name="Yamaguchi T."/>
            <person name="Sekiguchi Y."/>
        </authorList>
    </citation>
    <scope>NUCLEOTIDE SEQUENCE [LARGE SCALE GENOMIC DNA]</scope>
    <source>
        <strain evidence="7">TBC1</strain>
    </source>
</reference>
<evidence type="ECO:0000256" key="4">
    <source>
        <dbReference type="RuleBase" id="RU361161"/>
    </source>
</evidence>
<sequence length="885" mass="97817">MTRILTAAILLSLFSVKAPGQIYKNPDAPVPLRVNDLLSRMTPEEKFWQLFMLVEDWNPDKSRYKDGAFGFEGGVANDAANTAGQMIETASGERASEMVRLINKAQRHFVENTRLGIPIIPFDEALHGLVRPGATVFPQSIGLAASFDTSLMHRVAACIAEESRSRGIRQVLSPVINIAGDVRWGRVEETYGEDPFLSSLMGIAFISEFEKRNIIATPKHFISNYGAGGRDSYPVHYNERYLREIELPPFEAAFKKAGARSVMTAYNSLDGSPCTANNWLLNTLLKKEWGFRGFVISDAGATGGANVLHFTAADYRGSAEKSISNGLDVIFQTAFEHYPLFIEAFRSGEIAPAVIDSAVARVLRAKFELGLFDHPYADPVEAGKINGAPEHREVSIEAARKSMVLLKNRQQLLPLGEGVKKIAVIGPDAVEARTGGYSGPGNNKISILEGIRQIAPAGALVQYARGSERELEQYNTIPASNLSTKYDGKMNEGLTGHYFTGIDFSGEPLFSRIDKEINFRWTLFPPDPALPDNGFYAVIWEGKIRGPANGRIQLGIDGNDGYRIFIDKKLLIDKSIYNGKNTTLADFDFIEGKEYDIRIEYAEPAGNAWFRLVWTYGIPDHYARQMQEAVDLAQQSDIVVFAAGIEEGEFRDRALLGLPGNQEELLLRLAETGKPVIVVLTGGSAITMQHWIDKAGAILYAWYPGEAGGIAVAEVLFGKYNPAGRLPITFPLHEGQLPLVYNHKPTGRGDDYLNLTGQPLFPFGFGLSYSQFSYKNLVISPLTEERHFRATFTLTNTGTIAGEEVVQLYIRDRLASVARPVMELKGFSRLHLAQGESRQVEFTITPEMLQMLDINLKPVIEPGDFNIMIGASSKDIRLKEVLSIE</sequence>
<dbReference type="SUPFAM" id="SSF52279">
    <property type="entry name" value="Beta-D-glucan exohydrolase, C-terminal domain"/>
    <property type="match status" value="1"/>
</dbReference>
<dbReference type="InterPro" id="IPR037524">
    <property type="entry name" value="PA14/GLEYA"/>
</dbReference>
<dbReference type="GO" id="GO:0008422">
    <property type="term" value="F:beta-glucosidase activity"/>
    <property type="evidence" value="ECO:0007669"/>
    <property type="project" value="UniProtKB-ARBA"/>
</dbReference>
<dbReference type="Gene3D" id="3.40.50.1700">
    <property type="entry name" value="Glycoside hydrolase family 3 C-terminal domain"/>
    <property type="match status" value="2"/>
</dbReference>
<dbReference type="InterPro" id="IPR017853">
    <property type="entry name" value="GH"/>
</dbReference>
<dbReference type="Gene3D" id="2.60.40.10">
    <property type="entry name" value="Immunoglobulins"/>
    <property type="match status" value="1"/>
</dbReference>
<dbReference type="PROSITE" id="PS51820">
    <property type="entry name" value="PA14"/>
    <property type="match status" value="1"/>
</dbReference>
<dbReference type="PRINTS" id="PR00133">
    <property type="entry name" value="GLHYDRLASE3"/>
</dbReference>
<evidence type="ECO:0000259" key="6">
    <source>
        <dbReference type="PROSITE" id="PS51820"/>
    </source>
</evidence>
<accession>A0A0S7C020</accession>
<evidence type="ECO:0000256" key="5">
    <source>
        <dbReference type="SAM" id="SignalP"/>
    </source>
</evidence>
<feature type="domain" description="PA14" evidence="6">
    <location>
        <begin position="489"/>
        <end position="630"/>
    </location>
</feature>
<dbReference type="PROSITE" id="PS00775">
    <property type="entry name" value="GLYCOSYL_HYDROL_F3"/>
    <property type="match status" value="1"/>
</dbReference>
<evidence type="ECO:0000313" key="7">
    <source>
        <dbReference type="EMBL" id="GAP42296.1"/>
    </source>
</evidence>
<dbReference type="Proteomes" id="UP000053091">
    <property type="component" value="Unassembled WGS sequence"/>
</dbReference>
<evidence type="ECO:0000256" key="2">
    <source>
        <dbReference type="ARBA" id="ARBA00022801"/>
    </source>
</evidence>
<dbReference type="RefSeq" id="WP_062037797.1">
    <property type="nucleotide sequence ID" value="NZ_DF968182.1"/>
</dbReference>
<organism evidence="7">
    <name type="scientific">Lentimicrobium saccharophilum</name>
    <dbReference type="NCBI Taxonomy" id="1678841"/>
    <lineage>
        <taxon>Bacteria</taxon>
        <taxon>Pseudomonadati</taxon>
        <taxon>Bacteroidota</taxon>
        <taxon>Bacteroidia</taxon>
        <taxon>Bacteroidales</taxon>
        <taxon>Lentimicrobiaceae</taxon>
        <taxon>Lentimicrobium</taxon>
    </lineage>
</organism>
<dbReference type="SUPFAM" id="SSF56988">
    <property type="entry name" value="Anthrax protective antigen"/>
    <property type="match status" value="1"/>
</dbReference>
<dbReference type="OrthoDB" id="1006940at2"/>
<dbReference type="AlphaFoldDB" id="A0A0S7C020"/>
<name>A0A0S7C020_9BACT</name>
<keyword evidence="8" id="KW-1185">Reference proteome</keyword>
<dbReference type="InterPro" id="IPR013783">
    <property type="entry name" value="Ig-like_fold"/>
</dbReference>
<dbReference type="InterPro" id="IPR001764">
    <property type="entry name" value="Glyco_hydro_3_N"/>
</dbReference>
<dbReference type="PANTHER" id="PTHR42715">
    <property type="entry name" value="BETA-GLUCOSIDASE"/>
    <property type="match status" value="1"/>
</dbReference>
<dbReference type="SUPFAM" id="SSF51445">
    <property type="entry name" value="(Trans)glycosidases"/>
    <property type="match status" value="1"/>
</dbReference>
<keyword evidence="3" id="KW-0119">Carbohydrate metabolism</keyword>
<dbReference type="InterPro" id="IPR026891">
    <property type="entry name" value="Fn3-like"/>
</dbReference>
<evidence type="ECO:0000313" key="8">
    <source>
        <dbReference type="Proteomes" id="UP000053091"/>
    </source>
</evidence>
<gene>
    <name evidence="7" type="ORF">TBC1_11425</name>
</gene>
<dbReference type="Pfam" id="PF00933">
    <property type="entry name" value="Glyco_hydro_3"/>
    <property type="match status" value="1"/>
</dbReference>
<evidence type="ECO:0000256" key="3">
    <source>
        <dbReference type="ARBA" id="ARBA00023277"/>
    </source>
</evidence>
<dbReference type="Pfam" id="PF01915">
    <property type="entry name" value="Glyco_hydro_3_C"/>
    <property type="match status" value="1"/>
</dbReference>
<dbReference type="Pfam" id="PF14310">
    <property type="entry name" value="Fn3-like"/>
    <property type="match status" value="1"/>
</dbReference>
<dbReference type="InterPro" id="IPR050288">
    <property type="entry name" value="Cellulose_deg_GH3"/>
</dbReference>
<dbReference type="SMART" id="SM01217">
    <property type="entry name" value="Fn3_like"/>
    <property type="match status" value="1"/>
</dbReference>
<dbReference type="InterPro" id="IPR002772">
    <property type="entry name" value="Glyco_hydro_3_C"/>
</dbReference>
<dbReference type="GO" id="GO:0005975">
    <property type="term" value="P:carbohydrate metabolic process"/>
    <property type="evidence" value="ECO:0007669"/>
    <property type="project" value="InterPro"/>
</dbReference>
<keyword evidence="4" id="KW-0326">Glycosidase</keyword>
<comment type="similarity">
    <text evidence="1 4">Belongs to the glycosyl hydrolase 3 family.</text>
</comment>
<dbReference type="SMART" id="SM00758">
    <property type="entry name" value="PA14"/>
    <property type="match status" value="1"/>
</dbReference>
<dbReference type="InterPro" id="IPR036881">
    <property type="entry name" value="Glyco_hydro_3_C_sf"/>
</dbReference>
<dbReference type="InterPro" id="IPR036962">
    <property type="entry name" value="Glyco_hydro_3_N_sf"/>
</dbReference>
<keyword evidence="2 4" id="KW-0378">Hydrolase</keyword>
<dbReference type="EMBL" id="DF968182">
    <property type="protein sequence ID" value="GAP42296.1"/>
    <property type="molecule type" value="Genomic_DNA"/>
</dbReference>
<dbReference type="PATRIC" id="fig|1678841.3.peg.484"/>
<dbReference type="InterPro" id="IPR011658">
    <property type="entry name" value="PA14_dom"/>
</dbReference>
<dbReference type="Gene3D" id="3.20.20.300">
    <property type="entry name" value="Glycoside hydrolase, family 3, N-terminal domain"/>
    <property type="match status" value="1"/>
</dbReference>
<dbReference type="PANTHER" id="PTHR42715:SF10">
    <property type="entry name" value="BETA-GLUCOSIDASE"/>
    <property type="match status" value="1"/>
</dbReference>
<proteinExistence type="inferred from homology"/>
<keyword evidence="5" id="KW-0732">Signal</keyword>
<dbReference type="FunFam" id="2.60.40.10:FF:000495">
    <property type="entry name" value="Periplasmic beta-glucosidase"/>
    <property type="match status" value="1"/>
</dbReference>
<protein>
    <submittedName>
        <fullName evidence="7">Periplasmic beta-glucosidase</fullName>
    </submittedName>
</protein>
<evidence type="ECO:0000256" key="1">
    <source>
        <dbReference type="ARBA" id="ARBA00005336"/>
    </source>
</evidence>
<feature type="chain" id="PRO_5006633433" evidence="5">
    <location>
        <begin position="21"/>
        <end position="885"/>
    </location>
</feature>
<dbReference type="InterPro" id="IPR019800">
    <property type="entry name" value="Glyco_hydro_3_AS"/>
</dbReference>
<dbReference type="Pfam" id="PF07691">
    <property type="entry name" value="PA14"/>
    <property type="match status" value="1"/>
</dbReference>
<dbReference type="STRING" id="1678841.TBC1_11425"/>
<feature type="signal peptide" evidence="5">
    <location>
        <begin position="1"/>
        <end position="20"/>
    </location>
</feature>